<proteinExistence type="predicted"/>
<dbReference type="AlphaFoldDB" id="A0A7H9ASM7"/>
<dbReference type="RefSeq" id="WP_179242728.1">
    <property type="nucleotide sequence ID" value="NZ_CP058595.1"/>
</dbReference>
<name>A0A7H9ASM7_9FLAO</name>
<feature type="transmembrane region" description="Helical" evidence="6">
    <location>
        <begin position="95"/>
        <end position="113"/>
    </location>
</feature>
<evidence type="ECO:0000256" key="1">
    <source>
        <dbReference type="ARBA" id="ARBA00004127"/>
    </source>
</evidence>
<feature type="transmembrane region" description="Helical" evidence="6">
    <location>
        <begin position="200"/>
        <end position="220"/>
    </location>
</feature>
<evidence type="ECO:0000256" key="6">
    <source>
        <dbReference type="SAM" id="Phobius"/>
    </source>
</evidence>
<evidence type="ECO:0000256" key="5">
    <source>
        <dbReference type="ARBA" id="ARBA00023136"/>
    </source>
</evidence>
<dbReference type="Pfam" id="PF11700">
    <property type="entry name" value="ATG22"/>
    <property type="match status" value="1"/>
</dbReference>
<dbReference type="KEGG" id="cagg:HYG79_14190"/>
<dbReference type="InterPro" id="IPR024671">
    <property type="entry name" value="Atg22-like"/>
</dbReference>
<keyword evidence="4 6" id="KW-1133">Transmembrane helix</keyword>
<keyword evidence="8" id="KW-1185">Reference proteome</keyword>
<evidence type="ECO:0000313" key="8">
    <source>
        <dbReference type="Proteomes" id="UP000509302"/>
    </source>
</evidence>
<feature type="transmembrane region" description="Helical" evidence="6">
    <location>
        <begin position="325"/>
        <end position="345"/>
    </location>
</feature>
<dbReference type="PANTHER" id="PTHR23519:SF1">
    <property type="entry name" value="AUTOPHAGY-RELATED PROTEIN 22"/>
    <property type="match status" value="1"/>
</dbReference>
<organism evidence="7 8">
    <name type="scientific">Costertonia aggregata</name>
    <dbReference type="NCBI Taxonomy" id="343403"/>
    <lineage>
        <taxon>Bacteria</taxon>
        <taxon>Pseudomonadati</taxon>
        <taxon>Bacteroidota</taxon>
        <taxon>Flavobacteriia</taxon>
        <taxon>Flavobacteriales</taxon>
        <taxon>Flavobacteriaceae</taxon>
        <taxon>Costertonia</taxon>
    </lineage>
</organism>
<gene>
    <name evidence="7" type="ORF">HYG79_14190</name>
</gene>
<feature type="transmembrane region" description="Helical" evidence="6">
    <location>
        <begin position="21"/>
        <end position="44"/>
    </location>
</feature>
<dbReference type="PANTHER" id="PTHR23519">
    <property type="entry name" value="AUTOPHAGY-RELATED PROTEIN 22"/>
    <property type="match status" value="1"/>
</dbReference>
<dbReference type="InterPro" id="IPR050495">
    <property type="entry name" value="ATG22/LtaA_families"/>
</dbReference>
<dbReference type="SUPFAM" id="SSF103473">
    <property type="entry name" value="MFS general substrate transporter"/>
    <property type="match status" value="1"/>
</dbReference>
<dbReference type="Gene3D" id="1.20.1250.20">
    <property type="entry name" value="MFS general substrate transporter like domains"/>
    <property type="match status" value="1"/>
</dbReference>
<evidence type="ECO:0000256" key="3">
    <source>
        <dbReference type="ARBA" id="ARBA00022692"/>
    </source>
</evidence>
<feature type="transmembrane region" description="Helical" evidence="6">
    <location>
        <begin position="64"/>
        <end position="83"/>
    </location>
</feature>
<comment type="subcellular location">
    <subcellularLocation>
        <location evidence="1">Endomembrane system</location>
        <topology evidence="1">Multi-pass membrane protein</topology>
    </subcellularLocation>
</comment>
<protein>
    <submittedName>
        <fullName evidence="7">MFS transporter</fullName>
    </submittedName>
</protein>
<accession>A0A7H9ASM7</accession>
<feature type="transmembrane region" description="Helical" evidence="6">
    <location>
        <begin position="418"/>
        <end position="436"/>
    </location>
</feature>
<keyword evidence="5 6" id="KW-0472">Membrane</keyword>
<evidence type="ECO:0000313" key="7">
    <source>
        <dbReference type="EMBL" id="QLG46449.1"/>
    </source>
</evidence>
<dbReference type="InterPro" id="IPR036259">
    <property type="entry name" value="MFS_trans_sf"/>
</dbReference>
<keyword evidence="3 6" id="KW-0812">Transmembrane</keyword>
<feature type="transmembrane region" description="Helical" evidence="6">
    <location>
        <begin position="351"/>
        <end position="368"/>
    </location>
</feature>
<feature type="transmembrane region" description="Helical" evidence="6">
    <location>
        <begin position="119"/>
        <end position="139"/>
    </location>
</feature>
<evidence type="ECO:0000256" key="4">
    <source>
        <dbReference type="ARBA" id="ARBA00022989"/>
    </source>
</evidence>
<feature type="transmembrane region" description="Helical" evidence="6">
    <location>
        <begin position="160"/>
        <end position="180"/>
    </location>
</feature>
<sequence length="440" mass="49150">MVKALAIKGSKKLLNAWAFYDWANSVYSLVIASAVFPIFYGALFRVAEIEKVTVFGGEIARAPLISYTTSAAFLFIAIITPLLSGIADYLGNKKVFMKFFCYLGGISCIGLYWFSLENIYLGLICYFFGLVGFWVSFAINNSYLPDVAFPEQQDRISAKGFSMGYIGSVILLLFNLAMVMKPDFFGITSDESGAAEIKAMKYSFVSVGIWWIIFAQYTFYHLPKGYKKEGERKNIILNGFKELKGVWQQLGNEVRLKRYLGAFFVYSMAVQTVMLIATYFGEEEIDWGSDSERTTGLIISILVIQIVAILGATVTAWASNAFGNIRTLVFVNILWILICIYAYFVITPNDFYIAAGCVGLVMGGIQALSRSTYSKFIPDTTDTTSFFSFYDVSEKIGIVIGTFMYGFIAQLTGSMRNATIFLGLFFLVGVLILMRVPKRD</sequence>
<feature type="transmembrane region" description="Helical" evidence="6">
    <location>
        <begin position="297"/>
        <end position="318"/>
    </location>
</feature>
<reference evidence="7 8" key="1">
    <citation type="journal article" date="2006" name="Int. J. Syst. Evol. Microbiol.">
        <title>Costertonia aggregata gen. nov., sp. nov., a mesophilic marine bacterium of the family Flavobacteriaceae, isolated from a mature biofilm.</title>
        <authorList>
            <person name="Kwon K.K."/>
            <person name="Lee Y.K."/>
            <person name="Lee H.K."/>
        </authorList>
    </citation>
    <scope>NUCLEOTIDE SEQUENCE [LARGE SCALE GENOMIC DNA]</scope>
    <source>
        <strain evidence="7 8">KCCM 42265</strain>
    </source>
</reference>
<feature type="transmembrane region" description="Helical" evidence="6">
    <location>
        <begin position="396"/>
        <end position="412"/>
    </location>
</feature>
<keyword evidence="2" id="KW-0813">Transport</keyword>
<dbReference type="Proteomes" id="UP000509302">
    <property type="component" value="Chromosome"/>
</dbReference>
<evidence type="ECO:0000256" key="2">
    <source>
        <dbReference type="ARBA" id="ARBA00022448"/>
    </source>
</evidence>
<dbReference type="EMBL" id="CP058595">
    <property type="protein sequence ID" value="QLG46449.1"/>
    <property type="molecule type" value="Genomic_DNA"/>
</dbReference>
<dbReference type="GO" id="GO:0012505">
    <property type="term" value="C:endomembrane system"/>
    <property type="evidence" value="ECO:0007669"/>
    <property type="project" value="UniProtKB-SubCell"/>
</dbReference>
<feature type="transmembrane region" description="Helical" evidence="6">
    <location>
        <begin position="259"/>
        <end position="277"/>
    </location>
</feature>